<dbReference type="SMART" id="SM00298">
    <property type="entry name" value="CHROMO"/>
    <property type="match status" value="1"/>
</dbReference>
<proteinExistence type="inferred from homology"/>
<dbReference type="SUPFAM" id="SSF55729">
    <property type="entry name" value="Acyl-CoA N-acyltransferases (Nat)"/>
    <property type="match status" value="1"/>
</dbReference>
<dbReference type="PANTHER" id="PTHR10615:SF82">
    <property type="entry name" value="HISTONE ACETYLTRANSFERASE KAT8"/>
    <property type="match status" value="1"/>
</dbReference>
<dbReference type="Gene3D" id="1.10.10.10">
    <property type="entry name" value="Winged helix-like DNA-binding domain superfamily/Winged helix DNA-binding domain"/>
    <property type="match status" value="1"/>
</dbReference>
<dbReference type="GO" id="GO:0072487">
    <property type="term" value="C:MSL complex"/>
    <property type="evidence" value="ECO:0007669"/>
    <property type="project" value="TreeGrafter"/>
</dbReference>
<comment type="catalytic activity">
    <reaction evidence="10">
        <text>L-lysyl-[protein] + acetyl-CoA = N(6)-acetyl-L-lysyl-[protein] + CoA + H(+)</text>
        <dbReference type="Rhea" id="RHEA:45948"/>
        <dbReference type="Rhea" id="RHEA-COMP:9752"/>
        <dbReference type="Rhea" id="RHEA-COMP:10731"/>
        <dbReference type="ChEBI" id="CHEBI:15378"/>
        <dbReference type="ChEBI" id="CHEBI:29969"/>
        <dbReference type="ChEBI" id="CHEBI:57287"/>
        <dbReference type="ChEBI" id="CHEBI:57288"/>
        <dbReference type="ChEBI" id="CHEBI:61930"/>
        <dbReference type="EC" id="2.3.1.48"/>
    </reaction>
</comment>
<keyword evidence="4" id="KW-0808">Transferase</keyword>
<evidence type="ECO:0000313" key="13">
    <source>
        <dbReference type="EMBL" id="CAI6375905.1"/>
    </source>
</evidence>
<dbReference type="Pfam" id="PF11717">
    <property type="entry name" value="Tudor-knot"/>
    <property type="match status" value="1"/>
</dbReference>
<gene>
    <name evidence="13" type="ORF">MEUPH1_LOCUS29343</name>
</gene>
<evidence type="ECO:0000256" key="6">
    <source>
        <dbReference type="ARBA" id="ARBA00023015"/>
    </source>
</evidence>
<evidence type="ECO:0000256" key="11">
    <source>
        <dbReference type="SAM" id="MobiDB-lite"/>
    </source>
</evidence>
<evidence type="ECO:0000256" key="7">
    <source>
        <dbReference type="ARBA" id="ARBA00023163"/>
    </source>
</evidence>
<dbReference type="GO" id="GO:0046972">
    <property type="term" value="F:histone H4K16 acetyltransferase activity"/>
    <property type="evidence" value="ECO:0007669"/>
    <property type="project" value="TreeGrafter"/>
</dbReference>
<evidence type="ECO:0000256" key="1">
    <source>
        <dbReference type="ARBA" id="ARBA00004123"/>
    </source>
</evidence>
<keyword evidence="8 10" id="KW-0539">Nucleus</keyword>
<evidence type="ECO:0000259" key="12">
    <source>
        <dbReference type="PROSITE" id="PS51726"/>
    </source>
</evidence>
<dbReference type="GO" id="GO:0035267">
    <property type="term" value="C:NuA4 histone acetyltransferase complex"/>
    <property type="evidence" value="ECO:0007669"/>
    <property type="project" value="TreeGrafter"/>
</dbReference>
<dbReference type="SUPFAM" id="SSF54160">
    <property type="entry name" value="Chromo domain-like"/>
    <property type="match status" value="1"/>
</dbReference>
<comment type="subcellular location">
    <subcellularLocation>
        <location evidence="1 10">Nucleus</location>
    </subcellularLocation>
</comment>
<feature type="region of interest" description="Disordered" evidence="11">
    <location>
        <begin position="98"/>
        <end position="118"/>
    </location>
</feature>
<evidence type="ECO:0000256" key="5">
    <source>
        <dbReference type="ARBA" id="ARBA00022990"/>
    </source>
</evidence>
<dbReference type="EC" id="2.3.1.48" evidence="3 10"/>
<comment type="similarity">
    <text evidence="2 10">Belongs to the MYST (SAS/MOZ) family.</text>
</comment>
<feature type="active site" description="Proton donor/acceptor" evidence="9">
    <location>
        <position position="315"/>
    </location>
</feature>
<dbReference type="GO" id="GO:0044545">
    <property type="term" value="C:NSL complex"/>
    <property type="evidence" value="ECO:0007669"/>
    <property type="project" value="TreeGrafter"/>
</dbReference>
<dbReference type="Gene3D" id="3.40.630.30">
    <property type="match status" value="1"/>
</dbReference>
<organism evidence="13 14">
    <name type="scientific">Macrosiphum euphorbiae</name>
    <name type="common">potato aphid</name>
    <dbReference type="NCBI Taxonomy" id="13131"/>
    <lineage>
        <taxon>Eukaryota</taxon>
        <taxon>Metazoa</taxon>
        <taxon>Ecdysozoa</taxon>
        <taxon>Arthropoda</taxon>
        <taxon>Hexapoda</taxon>
        <taxon>Insecta</taxon>
        <taxon>Pterygota</taxon>
        <taxon>Neoptera</taxon>
        <taxon>Paraneoptera</taxon>
        <taxon>Hemiptera</taxon>
        <taxon>Sternorrhyncha</taxon>
        <taxon>Aphidomorpha</taxon>
        <taxon>Aphidoidea</taxon>
        <taxon>Aphididae</taxon>
        <taxon>Macrosiphini</taxon>
        <taxon>Macrosiphum</taxon>
    </lineage>
</organism>
<reference evidence="13 14" key="1">
    <citation type="submission" date="2023-01" db="EMBL/GenBank/DDBJ databases">
        <authorList>
            <person name="Whitehead M."/>
        </authorList>
    </citation>
    <scope>NUCLEOTIDE SEQUENCE [LARGE SCALE GENOMIC DNA]</scope>
</reference>
<dbReference type="Gene3D" id="3.30.60.60">
    <property type="entry name" value="N-acetyl transferase-like"/>
    <property type="match status" value="1"/>
</dbReference>
<sequence>MSRRKSAKSVNKDSETLDVGKHYEVRRNDGSWHPAVVLHMRSSDTENLFEYYVHYEGCDRRLDQWVPRYRIKNSRFDSSEKKWEQKDMYKNNDLLHKSNKRTTRSQNRRHNEVNHVPMSNGKMDSITPAFEKEHEAITKIKYINKVQLGMYEIDTWYFSPFPEEYQKESKIWICEYCLKYCKLEKTFKYHMSQCIWRQPPGVEVYHYKGILSIWEVDSSQHKLYCQNLCLLAKLFIDHKTLFFDVEPFLFYVLCKIDKSGAHLVGYFSKEKDSPDCHNVSCILTMPPFQKQGYGKLLIAFSYELSKLEGLPAGPENPLSDLGKVSYRSYWSWTLLEILKNASGTLSLEDLSAMTSITQMDIISTLQSMNMTKYYKNQHVICVTPKMVEEVISSEQYKPPTYILDRSAIKWKPKIHNLRLDRLRIQDHNT</sequence>
<keyword evidence="5" id="KW-0007">Acetylation</keyword>
<dbReference type="InterPro" id="IPR050603">
    <property type="entry name" value="MYST_HAT"/>
</dbReference>
<keyword evidence="6" id="KW-0805">Transcription regulation</keyword>
<comment type="caution">
    <text evidence="13">The sequence shown here is derived from an EMBL/GenBank/DDBJ whole genome shotgun (WGS) entry which is preliminary data.</text>
</comment>
<dbReference type="InterPro" id="IPR000953">
    <property type="entry name" value="Chromo/chromo_shadow_dom"/>
</dbReference>
<dbReference type="GO" id="GO:0005705">
    <property type="term" value="C:polytene chromosome interband"/>
    <property type="evidence" value="ECO:0007669"/>
    <property type="project" value="UniProtKB-ARBA"/>
</dbReference>
<dbReference type="Proteomes" id="UP001160148">
    <property type="component" value="Unassembled WGS sequence"/>
</dbReference>
<feature type="domain" description="MYST-type HAT" evidence="12">
    <location>
        <begin position="138"/>
        <end position="412"/>
    </location>
</feature>
<evidence type="ECO:0000256" key="9">
    <source>
        <dbReference type="PIRSR" id="PIRSR602717-51"/>
    </source>
</evidence>
<keyword evidence="14" id="KW-1185">Reference proteome</keyword>
<name>A0AAV0Y4V7_9HEMI</name>
<dbReference type="Gene3D" id="2.30.30.140">
    <property type="match status" value="1"/>
</dbReference>
<dbReference type="InterPro" id="IPR016197">
    <property type="entry name" value="Chromo-like_dom_sf"/>
</dbReference>
<evidence type="ECO:0000256" key="8">
    <source>
        <dbReference type="ARBA" id="ARBA00023242"/>
    </source>
</evidence>
<evidence type="ECO:0000313" key="14">
    <source>
        <dbReference type="Proteomes" id="UP001160148"/>
    </source>
</evidence>
<dbReference type="InterPro" id="IPR002717">
    <property type="entry name" value="HAT_MYST-type"/>
</dbReference>
<dbReference type="FunFam" id="3.30.60.60:FF:000001">
    <property type="entry name" value="Histone acetyltransferase"/>
    <property type="match status" value="1"/>
</dbReference>
<evidence type="ECO:0000256" key="10">
    <source>
        <dbReference type="RuleBase" id="RU361211"/>
    </source>
</evidence>
<dbReference type="AlphaFoldDB" id="A0AAV0Y4V7"/>
<accession>A0AAV0Y4V7</accession>
<evidence type="ECO:0000256" key="3">
    <source>
        <dbReference type="ARBA" id="ARBA00013184"/>
    </source>
</evidence>
<dbReference type="FunFam" id="3.40.630.30:FF:000002">
    <property type="entry name" value="Histone acetyltransferase"/>
    <property type="match status" value="1"/>
</dbReference>
<dbReference type="PANTHER" id="PTHR10615">
    <property type="entry name" value="HISTONE ACETYLTRANSFERASE"/>
    <property type="match status" value="1"/>
</dbReference>
<dbReference type="FunFam" id="1.10.10.10:FF:000022">
    <property type="entry name" value="Histone acetyltransferase"/>
    <property type="match status" value="1"/>
</dbReference>
<feature type="compositionally biased region" description="Basic residues" evidence="11">
    <location>
        <begin position="98"/>
        <end position="108"/>
    </location>
</feature>
<protein>
    <recommendedName>
        <fullName evidence="3 10">Histone acetyltransferase</fullName>
        <ecNumber evidence="3 10">2.3.1.48</ecNumber>
    </recommendedName>
</protein>
<dbReference type="GO" id="GO:0140861">
    <property type="term" value="P:DNA repair-dependent chromatin remodeling"/>
    <property type="evidence" value="ECO:0007669"/>
    <property type="project" value="UniProtKB-ARBA"/>
</dbReference>
<dbReference type="InterPro" id="IPR040706">
    <property type="entry name" value="Zf-MYST"/>
</dbReference>
<dbReference type="Pfam" id="PF17772">
    <property type="entry name" value="zf-MYST"/>
    <property type="match status" value="1"/>
</dbReference>
<dbReference type="InterPro" id="IPR025995">
    <property type="entry name" value="Tudor-knot"/>
</dbReference>
<evidence type="ECO:0000256" key="4">
    <source>
        <dbReference type="ARBA" id="ARBA00022679"/>
    </source>
</evidence>
<dbReference type="PROSITE" id="PS51726">
    <property type="entry name" value="MYST_HAT"/>
    <property type="match status" value="1"/>
</dbReference>
<dbReference type="GO" id="GO:0005634">
    <property type="term" value="C:nucleus"/>
    <property type="evidence" value="ECO:0007669"/>
    <property type="project" value="UniProtKB-SubCell"/>
</dbReference>
<dbReference type="InterPro" id="IPR036388">
    <property type="entry name" value="WH-like_DNA-bd_sf"/>
</dbReference>
<keyword evidence="7" id="KW-0804">Transcription</keyword>
<evidence type="ECO:0000256" key="2">
    <source>
        <dbReference type="ARBA" id="ARBA00010107"/>
    </source>
</evidence>
<dbReference type="EMBL" id="CARXXK010001384">
    <property type="protein sequence ID" value="CAI6375905.1"/>
    <property type="molecule type" value="Genomic_DNA"/>
</dbReference>
<dbReference type="GO" id="GO:0006355">
    <property type="term" value="P:regulation of DNA-templated transcription"/>
    <property type="evidence" value="ECO:0007669"/>
    <property type="project" value="InterPro"/>
</dbReference>
<dbReference type="Pfam" id="PF01853">
    <property type="entry name" value="MOZ_SAS"/>
    <property type="match status" value="1"/>
</dbReference>
<dbReference type="InterPro" id="IPR016181">
    <property type="entry name" value="Acyl_CoA_acyltransferase"/>
</dbReference>